<dbReference type="VEuPathDB" id="FungiDB:A9K55_001257"/>
<evidence type="ECO:0000256" key="1">
    <source>
        <dbReference type="ARBA" id="ARBA00022723"/>
    </source>
</evidence>
<dbReference type="PANTHER" id="PTHR36206">
    <property type="entry name" value="ASPERCRYPTIN BIOSYNTHESIS CLUSTER-SPECIFIC TRANSCRIPTION REGULATOR ATNN-RELATED"/>
    <property type="match status" value="1"/>
</dbReference>
<dbReference type="InterPro" id="IPR036864">
    <property type="entry name" value="Zn2-C6_fun-type_DNA-bd_sf"/>
</dbReference>
<dbReference type="EMBL" id="CP023326">
    <property type="protein sequence ID" value="ATY65382.1"/>
    <property type="molecule type" value="Genomic_DNA"/>
</dbReference>
<dbReference type="PROSITE" id="PS00463">
    <property type="entry name" value="ZN2_CY6_FUNGAL_1"/>
    <property type="match status" value="1"/>
</dbReference>
<evidence type="ECO:0000256" key="5">
    <source>
        <dbReference type="ARBA" id="ARBA00023163"/>
    </source>
</evidence>
<dbReference type="CDD" id="cd00067">
    <property type="entry name" value="GAL4"/>
    <property type="match status" value="1"/>
</dbReference>
<evidence type="ECO:0000259" key="8">
    <source>
        <dbReference type="PROSITE" id="PS50048"/>
    </source>
</evidence>
<dbReference type="AlphaFoldDB" id="A0A2H4SQI8"/>
<organism evidence="9 10">
    <name type="scientific">Cordyceps militaris</name>
    <name type="common">Caterpillar fungus</name>
    <name type="synonym">Clavaria militaris</name>
    <dbReference type="NCBI Taxonomy" id="73501"/>
    <lineage>
        <taxon>Eukaryota</taxon>
        <taxon>Fungi</taxon>
        <taxon>Dikarya</taxon>
        <taxon>Ascomycota</taxon>
        <taxon>Pezizomycotina</taxon>
        <taxon>Sordariomycetes</taxon>
        <taxon>Hypocreomycetidae</taxon>
        <taxon>Hypocreales</taxon>
        <taxon>Cordycipitaceae</taxon>
        <taxon>Cordyceps</taxon>
    </lineage>
</organism>
<keyword evidence="1" id="KW-0479">Metal-binding</keyword>
<protein>
    <submittedName>
        <fullName evidence="9">C6 zinc finger domain</fullName>
    </submittedName>
</protein>
<feature type="compositionally biased region" description="Low complexity" evidence="7">
    <location>
        <begin position="83"/>
        <end position="92"/>
    </location>
</feature>
<dbReference type="PROSITE" id="PS50048">
    <property type="entry name" value="ZN2_CY6_FUNGAL_2"/>
    <property type="match status" value="1"/>
</dbReference>
<evidence type="ECO:0000256" key="3">
    <source>
        <dbReference type="ARBA" id="ARBA00023015"/>
    </source>
</evidence>
<keyword evidence="2" id="KW-0862">Zinc</keyword>
<dbReference type="GO" id="GO:0003677">
    <property type="term" value="F:DNA binding"/>
    <property type="evidence" value="ECO:0007669"/>
    <property type="project" value="UniProtKB-KW"/>
</dbReference>
<evidence type="ECO:0000313" key="9">
    <source>
        <dbReference type="EMBL" id="ATY65382.1"/>
    </source>
</evidence>
<keyword evidence="5" id="KW-0804">Transcription</keyword>
<feature type="region of interest" description="Disordered" evidence="7">
    <location>
        <begin position="83"/>
        <end position="107"/>
    </location>
</feature>
<dbReference type="VEuPathDB" id="FungiDB:CCM_08320"/>
<evidence type="ECO:0000313" key="10">
    <source>
        <dbReference type="Proteomes" id="UP000323067"/>
    </source>
</evidence>
<sequence length="550" mass="62536">MSPQFLALERGDDASHGPPQRRANHRPDEAVPRIKRWAPKVKTGCTTCRTRRVKCDEAKPACARCTSSKRKCGGYLEYASPPQRASPASSIAEQPTLSSAPHGHTPTEHERRMFHLLRTLTVRQVHGGIKCGFWTTNLLQATYVYPAIWHAALGLAAMYQRAMMLLHEGRSRSAQEYNTFALQQLSISCSYIITMNHSTVSGAEQEMLLTASALYTGICLLRADLHQALSHAAGAAKLSKQWNFLDHNVDRQVTEGVIGRVHTQQLLRDVYHSFHSIGSFSEDIIAHFQAFVWHITEPFASVDEAYYAYLNIHSGWARIKSWEPTHGMIRGASPSPGQMQVRQHALNLWRLRFEGYLERGAYAEEHVETIELLRLFHLFEDTFDTLMIHRTPEIWVRNAHRWERIVKMAERLLGRQSARDDAGPGSQGIFFYSLSVHEVLRMTGFICRSGAIRRRIIQLLQQWRHLDGLWDNDMSWRLVEAKMLMEEAAVAADAPAACECVPGVFFCMEHRVAYVKMDLPEEGGLRAHMKTGKQLRHGLPGQKLWIELGR</sequence>
<evidence type="ECO:0000256" key="2">
    <source>
        <dbReference type="ARBA" id="ARBA00022833"/>
    </source>
</evidence>
<dbReference type="InterPro" id="IPR052360">
    <property type="entry name" value="Transcr_Regulatory_Proteins"/>
</dbReference>
<evidence type="ECO:0000256" key="6">
    <source>
        <dbReference type="ARBA" id="ARBA00023242"/>
    </source>
</evidence>
<dbReference type="Proteomes" id="UP000323067">
    <property type="component" value="Chromosome iii"/>
</dbReference>
<evidence type="ECO:0000256" key="7">
    <source>
        <dbReference type="SAM" id="MobiDB-lite"/>
    </source>
</evidence>
<proteinExistence type="predicted"/>
<dbReference type="SMART" id="SM00066">
    <property type="entry name" value="GAL4"/>
    <property type="match status" value="1"/>
</dbReference>
<dbReference type="GO" id="GO:0000981">
    <property type="term" value="F:DNA-binding transcription factor activity, RNA polymerase II-specific"/>
    <property type="evidence" value="ECO:0007669"/>
    <property type="project" value="InterPro"/>
</dbReference>
<dbReference type="Gene3D" id="4.10.240.10">
    <property type="entry name" value="Zn(2)-C6 fungal-type DNA-binding domain"/>
    <property type="match status" value="1"/>
</dbReference>
<gene>
    <name evidence="9" type="ORF">A9K55_001257</name>
</gene>
<dbReference type="OrthoDB" id="3145928at2759"/>
<dbReference type="Pfam" id="PF00172">
    <property type="entry name" value="Zn_clus"/>
    <property type="match status" value="1"/>
</dbReference>
<keyword evidence="3" id="KW-0805">Transcription regulation</keyword>
<dbReference type="GO" id="GO:0008270">
    <property type="term" value="F:zinc ion binding"/>
    <property type="evidence" value="ECO:0007669"/>
    <property type="project" value="InterPro"/>
</dbReference>
<feature type="domain" description="Zn(2)-C6 fungal-type" evidence="8">
    <location>
        <begin position="44"/>
        <end position="72"/>
    </location>
</feature>
<keyword evidence="4" id="KW-0238">DNA-binding</keyword>
<accession>A0A2H4SQI8</accession>
<evidence type="ECO:0000256" key="4">
    <source>
        <dbReference type="ARBA" id="ARBA00023125"/>
    </source>
</evidence>
<feature type="region of interest" description="Disordered" evidence="7">
    <location>
        <begin position="1"/>
        <end position="29"/>
    </location>
</feature>
<dbReference type="InterPro" id="IPR001138">
    <property type="entry name" value="Zn2Cys6_DnaBD"/>
</dbReference>
<reference evidence="9 10" key="1">
    <citation type="journal article" date="2017" name="BMC Genomics">
        <title>Chromosome level assembly and secondary metabolite potential of the parasitic fungus Cordyceps militaris.</title>
        <authorList>
            <person name="Kramer G.J."/>
            <person name="Nodwell J.R."/>
        </authorList>
    </citation>
    <scope>NUCLEOTIDE SEQUENCE [LARGE SCALE GENOMIC DNA]</scope>
    <source>
        <strain evidence="9 10">ATCC 34164</strain>
    </source>
</reference>
<dbReference type="PANTHER" id="PTHR36206:SF12">
    <property type="entry name" value="ASPERCRYPTIN BIOSYNTHESIS CLUSTER-SPECIFIC TRANSCRIPTION REGULATOR ATNN-RELATED"/>
    <property type="match status" value="1"/>
</dbReference>
<dbReference type="SUPFAM" id="SSF57701">
    <property type="entry name" value="Zn2/Cys6 DNA-binding domain"/>
    <property type="match status" value="1"/>
</dbReference>
<name>A0A2H4SQI8_CORMI</name>
<keyword evidence="6" id="KW-0539">Nucleus</keyword>